<evidence type="ECO:0000259" key="3">
    <source>
        <dbReference type="Pfam" id="PF22879"/>
    </source>
</evidence>
<dbReference type="Pfam" id="PF22879">
    <property type="entry name" value="AIPR_N"/>
    <property type="match status" value="2"/>
</dbReference>
<dbReference type="Pfam" id="PF10592">
    <property type="entry name" value="AIPR"/>
    <property type="match status" value="1"/>
</dbReference>
<evidence type="ECO:0000259" key="2">
    <source>
        <dbReference type="Pfam" id="PF10592"/>
    </source>
</evidence>
<sequence>MGQEKRVLGHHARSRLVRTRHEDSRVDDPAEGSLMNNAETSLLLKDFLAVVHVEVRERLDLQNIASAGATQFDELAFVEIFAGYMAERGITFAPQPCRFVATVDGQPVRLSGFALSDELDRLDLLVTVYAGETEPRTMPEEMAHEAAEHCGRFLALSASGTLGERVDRSHDAFPLISTIAAAWSEMQHVRIHVLTDLCAGALHVPELAVLGRSVPVEVFDIERVFDQRQDAELQHQFRALNSFRDDWIASISEAATDEGEIEATAFVDDTGRRLVDAEEFSDFQRCGFVRSVPGYGAMQVDGYAFDDADGSLALLIADFCGAPDMPPIAAEKARRLFDLAERYAAAALAGELSRDGNPSGDPGIGLAADIVRQQTGISRLRLYLVTDRLADFAGYAIDSRVLAGIPVERHVWDVTRFHRAWVSDSGRDDLEVDFRNGSGNGIAALHAGSSDEYEGYLCTVSGAMLASIYERHGSRLLEGNVRSFLSTKGKINSGIQQTIAERPAMFFAYNNGVAATAESVEFDEESSRIIRVVNLQIVNGGQTTASLAAASRQGHDLSKVWVQMKLSVLPSARTAELIPLIARFANSQNKVNESDFFANHQYHLRLEQLSKQVLAPAFAGGVPTRWYYERSRGQYVNDQKNLSREAGKEFLLRNPKSQLLTKLDVAKLENTWKGLPHQVSKGAQKNFVIFAGWLAKRWTENDSAFDEQYFRDLVAMAIMFRQTELIVKAQPWFEGAYRANIVTYTLAVLQFSVLKNGKGRQLDLGEIWEHQRISQPLCDQIAKCARAVFGVLTDPHRPRANVTEWAKQEACWERVRDAAAPLSQEVVDGLFDPVSRKYASGAGVQQVGYGVFARTAVLGIRPGQWQAMLDWGTAQGLLDAREVRVLRTACRIPKFVPSVKECEQIWSIRSRLVREGFAEIQLG</sequence>
<feature type="domain" description="Abortive infection phage resistance protein N-terminal" evidence="3">
    <location>
        <begin position="266"/>
        <end position="419"/>
    </location>
</feature>
<dbReference type="AlphaFoldDB" id="A0A5C7G3J9"/>
<evidence type="ECO:0000313" key="4">
    <source>
        <dbReference type="EMBL" id="TXF99580.1"/>
    </source>
</evidence>
<reference evidence="4 5" key="1">
    <citation type="submission" date="2019-08" db="EMBL/GenBank/DDBJ databases">
        <title>Massilia golmudensis sp. nov., isolated from sand in the Qinghai-Tibetan Plateau.</title>
        <authorList>
            <person name="Zhang B."/>
        </authorList>
    </citation>
    <scope>NUCLEOTIDE SEQUENCE [LARGE SCALE GENOMIC DNA]</scope>
    <source>
        <strain evidence="4 5">GEM5</strain>
    </source>
</reference>
<keyword evidence="5" id="KW-1185">Reference proteome</keyword>
<comment type="caution">
    <text evidence="4">The sequence shown here is derived from an EMBL/GenBank/DDBJ whole genome shotgun (WGS) entry which is preliminary data.</text>
</comment>
<evidence type="ECO:0000313" key="5">
    <source>
        <dbReference type="Proteomes" id="UP000321413"/>
    </source>
</evidence>
<dbReference type="InterPro" id="IPR055101">
    <property type="entry name" value="AIPR_N"/>
</dbReference>
<feature type="compositionally biased region" description="Basic residues" evidence="1">
    <location>
        <begin position="8"/>
        <end position="18"/>
    </location>
</feature>
<organism evidence="4 5">
    <name type="scientific">Massilia arenae</name>
    <dbReference type="NCBI Taxonomy" id="2603288"/>
    <lineage>
        <taxon>Bacteria</taxon>
        <taxon>Pseudomonadati</taxon>
        <taxon>Pseudomonadota</taxon>
        <taxon>Betaproteobacteria</taxon>
        <taxon>Burkholderiales</taxon>
        <taxon>Oxalobacteraceae</taxon>
        <taxon>Telluria group</taxon>
        <taxon>Massilia</taxon>
    </lineage>
</organism>
<dbReference type="Proteomes" id="UP000321413">
    <property type="component" value="Unassembled WGS sequence"/>
</dbReference>
<protein>
    <submittedName>
        <fullName evidence="4">AIPR family protein</fullName>
    </submittedName>
</protein>
<dbReference type="EMBL" id="VPFD01000012">
    <property type="protein sequence ID" value="TXF99580.1"/>
    <property type="molecule type" value="Genomic_DNA"/>
</dbReference>
<gene>
    <name evidence="4" type="ORF">FVD38_12230</name>
</gene>
<feature type="compositionally biased region" description="Basic and acidic residues" evidence="1">
    <location>
        <begin position="19"/>
        <end position="28"/>
    </location>
</feature>
<feature type="region of interest" description="Disordered" evidence="1">
    <location>
        <begin position="1"/>
        <end position="32"/>
    </location>
</feature>
<accession>A0A5C7G3J9</accession>
<proteinExistence type="predicted"/>
<dbReference type="InterPro" id="IPR018891">
    <property type="entry name" value="AIPR_C"/>
</dbReference>
<evidence type="ECO:0000256" key="1">
    <source>
        <dbReference type="SAM" id="MobiDB-lite"/>
    </source>
</evidence>
<name>A0A5C7G3J9_9BURK</name>
<feature type="domain" description="Abortive phage infection protein C-terminal" evidence="2">
    <location>
        <begin position="477"/>
        <end position="794"/>
    </location>
</feature>
<feature type="domain" description="Abortive infection phage resistance protein N-terminal" evidence="3">
    <location>
        <begin position="77"/>
        <end position="225"/>
    </location>
</feature>